<dbReference type="EMBL" id="LUTY01000010">
    <property type="protein sequence ID" value="OAD24102.1"/>
    <property type="molecule type" value="Genomic_DNA"/>
</dbReference>
<dbReference type="Gene3D" id="3.20.20.70">
    <property type="entry name" value="Aldolase class I"/>
    <property type="match status" value="1"/>
</dbReference>
<accession>A0A0A6P153</accession>
<dbReference type="InterPro" id="IPR058240">
    <property type="entry name" value="rSAM_sf"/>
</dbReference>
<dbReference type="AlphaFoldDB" id="A0A0A6P153"/>
<name>A0A0A6P153_9GAMM</name>
<organism evidence="1 2">
    <name type="scientific">Candidatus Thiomargarita nelsonii</name>
    <dbReference type="NCBI Taxonomy" id="1003181"/>
    <lineage>
        <taxon>Bacteria</taxon>
        <taxon>Pseudomonadati</taxon>
        <taxon>Pseudomonadota</taxon>
        <taxon>Gammaproteobacteria</taxon>
        <taxon>Thiotrichales</taxon>
        <taxon>Thiotrichaceae</taxon>
        <taxon>Thiomargarita</taxon>
    </lineage>
</organism>
<comment type="caution">
    <text evidence="1">The sequence shown here is derived from an EMBL/GenBank/DDBJ whole genome shotgun (WGS) entry which is preliminary data.</text>
</comment>
<dbReference type="Proteomes" id="UP000076962">
    <property type="component" value="Unassembled WGS sequence"/>
</dbReference>
<gene>
    <name evidence="1" type="ORF">THIOM_000055</name>
</gene>
<proteinExistence type="predicted"/>
<evidence type="ECO:0000313" key="1">
    <source>
        <dbReference type="EMBL" id="OAD24102.1"/>
    </source>
</evidence>
<keyword evidence="2" id="KW-1185">Reference proteome</keyword>
<dbReference type="SUPFAM" id="SSF102114">
    <property type="entry name" value="Radical SAM enzymes"/>
    <property type="match status" value="1"/>
</dbReference>
<protein>
    <submittedName>
        <fullName evidence="1">Radical SAM domain protein</fullName>
    </submittedName>
</protein>
<sequence>MQNLSVFKQENPITFNRQIDVIINYFNVTELPTIKAWYLGETFFNQKLPVSLRRISLRFADAELRSQFTKHLESNAIPVLDKIENEYLSCLKSKQYQKNFWGVLWDSPLSRLHFRPMTTVSLRYPFTGGCAPLTKRLFVDTDGNLRLCEKADGKIKIGSIDDGIDFYRLNQLKFERLLNAKCRNCWALRMCSLCLKFPRCADVQKSLHRHMALFCTIHEMGAHLLSHLIPPKGQRNQAC</sequence>
<evidence type="ECO:0000313" key="2">
    <source>
        <dbReference type="Proteomes" id="UP000076962"/>
    </source>
</evidence>
<reference evidence="1 2" key="1">
    <citation type="submission" date="2016-05" db="EMBL/GenBank/DDBJ databases">
        <title>Single-cell genome of chain-forming Candidatus Thiomargarita nelsonii and comparison to other large sulfur-oxidizing bacteria.</title>
        <authorList>
            <person name="Winkel M."/>
            <person name="Salman V."/>
            <person name="Woyke T."/>
            <person name="Schulz-Vogt H."/>
            <person name="Richter M."/>
            <person name="Flood B."/>
            <person name="Bailey J."/>
            <person name="Amann R."/>
            <person name="Mussmann M."/>
        </authorList>
    </citation>
    <scope>NUCLEOTIDE SEQUENCE [LARGE SCALE GENOMIC DNA]</scope>
    <source>
        <strain evidence="1 2">THI036</strain>
    </source>
</reference>
<dbReference type="InterPro" id="IPR013785">
    <property type="entry name" value="Aldolase_TIM"/>
</dbReference>